<proteinExistence type="predicted"/>
<dbReference type="AlphaFoldDB" id="A0A2U1MRD3"/>
<evidence type="ECO:0000313" key="3">
    <source>
        <dbReference type="Proteomes" id="UP000245207"/>
    </source>
</evidence>
<reference evidence="2 3" key="1">
    <citation type="journal article" date="2018" name="Mol. Plant">
        <title>The genome of Artemisia annua provides insight into the evolution of Asteraceae family and artemisinin biosynthesis.</title>
        <authorList>
            <person name="Shen Q."/>
            <person name="Zhang L."/>
            <person name="Liao Z."/>
            <person name="Wang S."/>
            <person name="Yan T."/>
            <person name="Shi P."/>
            <person name="Liu M."/>
            <person name="Fu X."/>
            <person name="Pan Q."/>
            <person name="Wang Y."/>
            <person name="Lv Z."/>
            <person name="Lu X."/>
            <person name="Zhang F."/>
            <person name="Jiang W."/>
            <person name="Ma Y."/>
            <person name="Chen M."/>
            <person name="Hao X."/>
            <person name="Li L."/>
            <person name="Tang Y."/>
            <person name="Lv G."/>
            <person name="Zhou Y."/>
            <person name="Sun X."/>
            <person name="Brodelius P.E."/>
            <person name="Rose J.K.C."/>
            <person name="Tang K."/>
        </authorList>
    </citation>
    <scope>NUCLEOTIDE SEQUENCE [LARGE SCALE GENOMIC DNA]</scope>
    <source>
        <strain evidence="3">cv. Huhao1</strain>
        <tissue evidence="2">Leaf</tissue>
    </source>
</reference>
<dbReference type="EMBL" id="PKPP01004551">
    <property type="protein sequence ID" value="PWA63831.1"/>
    <property type="molecule type" value="Genomic_DNA"/>
</dbReference>
<comment type="caution">
    <text evidence="2">The sequence shown here is derived from an EMBL/GenBank/DDBJ whole genome shotgun (WGS) entry which is preliminary data.</text>
</comment>
<gene>
    <name evidence="2" type="ORF">CTI12_AA349870</name>
</gene>
<keyword evidence="3" id="KW-1185">Reference proteome</keyword>
<evidence type="ECO:0000256" key="1">
    <source>
        <dbReference type="SAM" id="MobiDB-lite"/>
    </source>
</evidence>
<sequence>MAMETHSSLNSQRKKEEDLKGWDVKARMISRENTISRRFSSSYITSFREDACKSFRSNFTISSTASSPGYTLKEEIDPSTYSFTNALKALQLRSINTWEYLSPEGYALNSKWNEAERYICNPLSGEVPVECLSSKTLMSSRSFRNITNKITMSAPLIYHSSRIQPLKLANIHPIQGENDTKESKFEDRLKIMMKQDVGIQMTLSDSSRSQFSTPSNQDESSIKFSSNLDSSYASSKCESKAEMEIESKPKFEFEFKGEDVGKKEETKEDDEDEMKRYGCMCNQKSGCLSFKNMWLRKKKIK</sequence>
<evidence type="ECO:0000313" key="2">
    <source>
        <dbReference type="EMBL" id="PWA63831.1"/>
    </source>
</evidence>
<dbReference type="OrthoDB" id="1910697at2759"/>
<dbReference type="Proteomes" id="UP000245207">
    <property type="component" value="Unassembled WGS sequence"/>
</dbReference>
<dbReference type="STRING" id="35608.A0A2U1MRD3"/>
<accession>A0A2U1MRD3</accession>
<name>A0A2U1MRD3_ARTAN</name>
<organism evidence="2 3">
    <name type="scientific">Artemisia annua</name>
    <name type="common">Sweet wormwood</name>
    <dbReference type="NCBI Taxonomy" id="35608"/>
    <lineage>
        <taxon>Eukaryota</taxon>
        <taxon>Viridiplantae</taxon>
        <taxon>Streptophyta</taxon>
        <taxon>Embryophyta</taxon>
        <taxon>Tracheophyta</taxon>
        <taxon>Spermatophyta</taxon>
        <taxon>Magnoliopsida</taxon>
        <taxon>eudicotyledons</taxon>
        <taxon>Gunneridae</taxon>
        <taxon>Pentapetalae</taxon>
        <taxon>asterids</taxon>
        <taxon>campanulids</taxon>
        <taxon>Asterales</taxon>
        <taxon>Asteraceae</taxon>
        <taxon>Asteroideae</taxon>
        <taxon>Anthemideae</taxon>
        <taxon>Artemisiinae</taxon>
        <taxon>Artemisia</taxon>
    </lineage>
</organism>
<feature type="region of interest" description="Disordered" evidence="1">
    <location>
        <begin position="203"/>
        <end position="224"/>
    </location>
</feature>
<dbReference type="PANTHER" id="PTHR36748">
    <property type="entry name" value="MENTAL RETARDATION GTPASE ACTIVATING PROTEIN"/>
    <property type="match status" value="1"/>
</dbReference>
<dbReference type="PANTHER" id="PTHR36748:SF3">
    <property type="entry name" value="MENTAL RETARDATION GTPASE ACTIVATING PROTEIN"/>
    <property type="match status" value="1"/>
</dbReference>
<protein>
    <submittedName>
        <fullName evidence="2">Uncharacterized protein</fullName>
    </submittedName>
</protein>